<protein>
    <submittedName>
        <fullName evidence="1">Uncharacterized protein</fullName>
    </submittedName>
</protein>
<dbReference type="EMBL" id="CM046399">
    <property type="protein sequence ID" value="KAI8527813.1"/>
    <property type="molecule type" value="Genomic_DNA"/>
</dbReference>
<dbReference type="Proteomes" id="UP001062846">
    <property type="component" value="Chromosome 12"/>
</dbReference>
<reference evidence="1" key="1">
    <citation type="submission" date="2022-02" db="EMBL/GenBank/DDBJ databases">
        <title>Plant Genome Project.</title>
        <authorList>
            <person name="Zhang R.-G."/>
        </authorList>
    </citation>
    <scope>NUCLEOTIDE SEQUENCE</scope>
    <source>
        <strain evidence="1">AT1</strain>
    </source>
</reference>
<name>A0ACC0LI33_RHOML</name>
<comment type="caution">
    <text evidence="1">The sequence shown here is derived from an EMBL/GenBank/DDBJ whole genome shotgun (WGS) entry which is preliminary data.</text>
</comment>
<sequence>MEPSKYYALSSSASSSSSSSDDSDEEIAIATLVGLYEANNGLMLEIVRESTRKRKQWGGSVPGQKYYRRERGAGHDRLVVDYFAEYPVFSPSIFRRRFRMRRDLFVRILNVIEEHNPYFVQKLDACQVRGLSSLQKMTSSMRMLAYGMPADATDEYLRLGESTTIECFIHFCQSIIEKFGDVYLKSPMADDVSKLLAVGEARGFPGMLGSLDYMHWEWKNCLTAWKGAYCGHVKKPTMILEVVASYDLWIWHAFFEMPGSHNNLNVLDRSPLFDELVQGRAPSANYSISGHAYNMGYYLADDIYPPWATLVQTILSPQGAKKQHFSMMQELTRKDVEWEFGVLQARFAIIKGPARF</sequence>
<organism evidence="1 2">
    <name type="scientific">Rhododendron molle</name>
    <name type="common">Chinese azalea</name>
    <name type="synonym">Azalea mollis</name>
    <dbReference type="NCBI Taxonomy" id="49168"/>
    <lineage>
        <taxon>Eukaryota</taxon>
        <taxon>Viridiplantae</taxon>
        <taxon>Streptophyta</taxon>
        <taxon>Embryophyta</taxon>
        <taxon>Tracheophyta</taxon>
        <taxon>Spermatophyta</taxon>
        <taxon>Magnoliopsida</taxon>
        <taxon>eudicotyledons</taxon>
        <taxon>Gunneridae</taxon>
        <taxon>Pentapetalae</taxon>
        <taxon>asterids</taxon>
        <taxon>Ericales</taxon>
        <taxon>Ericaceae</taxon>
        <taxon>Ericoideae</taxon>
        <taxon>Rhodoreae</taxon>
        <taxon>Rhododendron</taxon>
    </lineage>
</organism>
<proteinExistence type="predicted"/>
<keyword evidence="2" id="KW-1185">Reference proteome</keyword>
<evidence type="ECO:0000313" key="1">
    <source>
        <dbReference type="EMBL" id="KAI8527813.1"/>
    </source>
</evidence>
<evidence type="ECO:0000313" key="2">
    <source>
        <dbReference type="Proteomes" id="UP001062846"/>
    </source>
</evidence>
<accession>A0ACC0LI33</accession>
<gene>
    <name evidence="1" type="ORF">RHMOL_Rhmol12G0103200</name>
</gene>